<dbReference type="InterPro" id="IPR011701">
    <property type="entry name" value="MFS"/>
</dbReference>
<feature type="transmembrane region" description="Helical" evidence="5">
    <location>
        <begin position="52"/>
        <end position="73"/>
    </location>
</feature>
<keyword evidence="4 5" id="KW-0472">Membrane</keyword>
<evidence type="ECO:0000313" key="8">
    <source>
        <dbReference type="Proteomes" id="UP000243498"/>
    </source>
</evidence>
<dbReference type="GO" id="GO:0022857">
    <property type="term" value="F:transmembrane transporter activity"/>
    <property type="evidence" value="ECO:0007669"/>
    <property type="project" value="InterPro"/>
</dbReference>
<dbReference type="Gene3D" id="1.20.1720.10">
    <property type="entry name" value="Multidrug resistance protein D"/>
    <property type="match status" value="1"/>
</dbReference>
<dbReference type="InterPro" id="IPR020846">
    <property type="entry name" value="MFS_dom"/>
</dbReference>
<name>A0A166WIZ6_METRR</name>
<dbReference type="AlphaFoldDB" id="A0A166WIZ6"/>
<accession>A0A166WIZ6</accession>
<dbReference type="OMA" id="MATGRWI"/>
<dbReference type="PANTHER" id="PTHR23501:SF199">
    <property type="entry name" value="MFS EFFLUX TRANSPORTER INPD-RELATED"/>
    <property type="match status" value="1"/>
</dbReference>
<dbReference type="InterPro" id="IPR036259">
    <property type="entry name" value="MFS_trans_sf"/>
</dbReference>
<feature type="transmembrane region" description="Helical" evidence="5">
    <location>
        <begin position="199"/>
        <end position="220"/>
    </location>
</feature>
<organism evidence="7 8">
    <name type="scientific">Metarhizium rileyi (strain RCEF 4871)</name>
    <name type="common">Nomuraea rileyi</name>
    <dbReference type="NCBI Taxonomy" id="1649241"/>
    <lineage>
        <taxon>Eukaryota</taxon>
        <taxon>Fungi</taxon>
        <taxon>Dikarya</taxon>
        <taxon>Ascomycota</taxon>
        <taxon>Pezizomycotina</taxon>
        <taxon>Sordariomycetes</taxon>
        <taxon>Hypocreomycetidae</taxon>
        <taxon>Hypocreales</taxon>
        <taxon>Clavicipitaceae</taxon>
        <taxon>Metarhizium</taxon>
    </lineage>
</organism>
<sequence length="413" mass="44456">MLTGSSFQLLFGKFYTFWSIKWVFISTIGIFELGSLICAVTPNSVTLIIGRAVAGMGSAGIFAGALTILAYTVPLEKRPVYSGMIGSMWGTLSVAGPLLGGVFTEKLSWRWCFYINLPVGFVTVGVITFFSPEPERRKIPMTWKQQVWQMDPMGTVALLPAIVCLLCWRCIGEDPSILGIWRMQDNATVPPRILKKRTVWASSLFEFFIGACFLLAVYFLPIWFQAVKGASAVKSGVMNIPMLLSVVIFSVTSGAAVTSWGYYTPFIIGGAVLMPIGYGLMSTLAADSFAAAWIGYQVIAGAGVGMGMQQPLMASLGGALFVSAGQTVFTNRLEEYVREFAPQVDPRAVLAAGATGIRSVFAEKVLDGIVRSFNSALTNCFWVSTATAAAAITGAVFVEWKSVKGKNVDMATA</sequence>
<proteinExistence type="predicted"/>
<feature type="transmembrane region" description="Helical" evidence="5">
    <location>
        <begin position="240"/>
        <end position="263"/>
    </location>
</feature>
<dbReference type="GO" id="GO:0005886">
    <property type="term" value="C:plasma membrane"/>
    <property type="evidence" value="ECO:0007669"/>
    <property type="project" value="TreeGrafter"/>
</dbReference>
<evidence type="ECO:0000313" key="7">
    <source>
        <dbReference type="EMBL" id="OAA34783.1"/>
    </source>
</evidence>
<feature type="transmembrane region" description="Helical" evidence="5">
    <location>
        <begin position="152"/>
        <end position="171"/>
    </location>
</feature>
<dbReference type="EMBL" id="AZHC01000048">
    <property type="protein sequence ID" value="OAA34783.1"/>
    <property type="molecule type" value="Genomic_DNA"/>
</dbReference>
<feature type="transmembrane region" description="Helical" evidence="5">
    <location>
        <begin position="311"/>
        <end position="329"/>
    </location>
</feature>
<feature type="transmembrane region" description="Helical" evidence="5">
    <location>
        <begin position="111"/>
        <end position="132"/>
    </location>
</feature>
<feature type="domain" description="Major facilitator superfamily (MFS) profile" evidence="6">
    <location>
        <begin position="1"/>
        <end position="403"/>
    </location>
</feature>
<evidence type="ECO:0000256" key="3">
    <source>
        <dbReference type="ARBA" id="ARBA00022989"/>
    </source>
</evidence>
<dbReference type="SUPFAM" id="SSF103473">
    <property type="entry name" value="MFS general substrate transporter"/>
    <property type="match status" value="1"/>
</dbReference>
<dbReference type="Gene3D" id="1.20.1250.20">
    <property type="entry name" value="MFS general substrate transporter like domains"/>
    <property type="match status" value="1"/>
</dbReference>
<feature type="transmembrane region" description="Helical" evidence="5">
    <location>
        <begin position="20"/>
        <end position="40"/>
    </location>
</feature>
<feature type="transmembrane region" description="Helical" evidence="5">
    <location>
        <begin position="79"/>
        <end position="99"/>
    </location>
</feature>
<dbReference type="PROSITE" id="PS50850">
    <property type="entry name" value="MFS"/>
    <property type="match status" value="1"/>
</dbReference>
<comment type="caution">
    <text evidence="7">The sequence shown here is derived from an EMBL/GenBank/DDBJ whole genome shotgun (WGS) entry which is preliminary data.</text>
</comment>
<dbReference type="Proteomes" id="UP000243498">
    <property type="component" value="Unassembled WGS sequence"/>
</dbReference>
<protein>
    <submittedName>
        <fullName evidence="7">Major facilitator superfamily domain, general substrate transporter</fullName>
    </submittedName>
</protein>
<dbReference type="OrthoDB" id="10021397at2759"/>
<reference evidence="7 8" key="1">
    <citation type="journal article" date="2016" name="Genome Biol. Evol.">
        <title>Divergent and convergent evolution of fungal pathogenicity.</title>
        <authorList>
            <person name="Shang Y."/>
            <person name="Xiao G."/>
            <person name="Zheng P."/>
            <person name="Cen K."/>
            <person name="Zhan S."/>
            <person name="Wang C."/>
        </authorList>
    </citation>
    <scope>NUCLEOTIDE SEQUENCE [LARGE SCALE GENOMIC DNA]</scope>
    <source>
        <strain evidence="7 8">RCEF 4871</strain>
    </source>
</reference>
<gene>
    <name evidence="7" type="ORF">NOR_08295</name>
</gene>
<keyword evidence="3 5" id="KW-1133">Transmembrane helix</keyword>
<evidence type="ECO:0000259" key="6">
    <source>
        <dbReference type="PROSITE" id="PS50850"/>
    </source>
</evidence>
<evidence type="ECO:0000256" key="4">
    <source>
        <dbReference type="ARBA" id="ARBA00023136"/>
    </source>
</evidence>
<comment type="subcellular location">
    <subcellularLocation>
        <location evidence="1">Membrane</location>
        <topology evidence="1">Multi-pass membrane protein</topology>
    </subcellularLocation>
</comment>
<keyword evidence="8" id="KW-1185">Reference proteome</keyword>
<dbReference type="PANTHER" id="PTHR23501">
    <property type="entry name" value="MAJOR FACILITATOR SUPERFAMILY"/>
    <property type="match status" value="1"/>
</dbReference>
<dbReference type="CDD" id="cd17502">
    <property type="entry name" value="MFS_Azr1_MDR_like"/>
    <property type="match status" value="1"/>
</dbReference>
<evidence type="ECO:0000256" key="1">
    <source>
        <dbReference type="ARBA" id="ARBA00004141"/>
    </source>
</evidence>
<evidence type="ECO:0000256" key="2">
    <source>
        <dbReference type="ARBA" id="ARBA00022692"/>
    </source>
</evidence>
<keyword evidence="2 5" id="KW-0812">Transmembrane</keyword>
<dbReference type="Pfam" id="PF07690">
    <property type="entry name" value="MFS_1"/>
    <property type="match status" value="1"/>
</dbReference>
<evidence type="ECO:0000256" key="5">
    <source>
        <dbReference type="SAM" id="Phobius"/>
    </source>
</evidence>